<evidence type="ECO:0000313" key="3">
    <source>
        <dbReference type="EMBL" id="CEK67246.1"/>
    </source>
</evidence>
<protein>
    <recommendedName>
        <fullName evidence="2">MOSC domain-containing protein</fullName>
    </recommendedName>
</protein>
<dbReference type="PANTHER" id="PTHR14237:SF19">
    <property type="entry name" value="MITOCHONDRIAL AMIDOXIME REDUCING COMPONENT 1"/>
    <property type="match status" value="1"/>
</dbReference>
<dbReference type="PANTHER" id="PTHR14237">
    <property type="entry name" value="MOLYBDOPTERIN COFACTOR SULFURASE MOSC"/>
    <property type="match status" value="1"/>
</dbReference>
<dbReference type="SUPFAM" id="SSF141673">
    <property type="entry name" value="MOSC N-terminal domain-like"/>
    <property type="match status" value="1"/>
</dbReference>
<dbReference type="Pfam" id="PF03473">
    <property type="entry name" value="MOSC"/>
    <property type="match status" value="1"/>
</dbReference>
<dbReference type="EMBL" id="HACG01020381">
    <property type="protein sequence ID" value="CEK67246.1"/>
    <property type="molecule type" value="Transcribed_RNA"/>
</dbReference>
<dbReference type="InterPro" id="IPR011037">
    <property type="entry name" value="Pyrv_Knase-like_insert_dom_sf"/>
</dbReference>
<proteinExistence type="predicted"/>
<keyword evidence="1" id="KW-0812">Transmembrane</keyword>
<name>A0A0B6ZH82_9EUPU</name>
<keyword evidence="1" id="KW-1133">Transmembrane helix</keyword>
<dbReference type="GO" id="GO:0030151">
    <property type="term" value="F:molybdenum ion binding"/>
    <property type="evidence" value="ECO:0007669"/>
    <property type="project" value="InterPro"/>
</dbReference>
<sequence>MNVFDQGSAPALFAAVTAFAVMKYVVGIRFPKLNKNQPRYVGRIAAIWIFPIKSFKGFSIQEAECTQLGIKWKEFTDRHWTVTTADGIYLTMRQEPTMSLIEPILKDDQVQLSAPGMEPICFPVCPDITNNNLSKVILKTDTVPSVDCGDEVAEWLSRYFKRPGLRLHFSAPSQEKRDSSNAKKLWDNPAKPGDMCAFPDYCGYMMLSRASLADLNSRLTKPVPITNFRANIIIEDCEPFAEDSWSSVRIGDVQLRALDACTRCILVTIDQTKGIKDKNEQPLATLKKYRLREPYGDKPCFGINHTLDKPGKIKVGDPVYATIL</sequence>
<dbReference type="PROSITE" id="PS51340">
    <property type="entry name" value="MOSC"/>
    <property type="match status" value="1"/>
</dbReference>
<dbReference type="InterPro" id="IPR005303">
    <property type="entry name" value="MOCOS_middle"/>
</dbReference>
<dbReference type="GO" id="GO:0003824">
    <property type="term" value="F:catalytic activity"/>
    <property type="evidence" value="ECO:0007669"/>
    <property type="project" value="InterPro"/>
</dbReference>
<dbReference type="Pfam" id="PF03476">
    <property type="entry name" value="MOSC_N"/>
    <property type="match status" value="1"/>
</dbReference>
<dbReference type="InterPro" id="IPR005302">
    <property type="entry name" value="MoCF_Sase_C"/>
</dbReference>
<dbReference type="AlphaFoldDB" id="A0A0B6ZH82"/>
<dbReference type="GO" id="GO:0030170">
    <property type="term" value="F:pyridoxal phosphate binding"/>
    <property type="evidence" value="ECO:0007669"/>
    <property type="project" value="InterPro"/>
</dbReference>
<gene>
    <name evidence="3" type="primary">ORF61917</name>
</gene>
<organism evidence="3">
    <name type="scientific">Arion vulgaris</name>
    <dbReference type="NCBI Taxonomy" id="1028688"/>
    <lineage>
        <taxon>Eukaryota</taxon>
        <taxon>Metazoa</taxon>
        <taxon>Spiralia</taxon>
        <taxon>Lophotrochozoa</taxon>
        <taxon>Mollusca</taxon>
        <taxon>Gastropoda</taxon>
        <taxon>Heterobranchia</taxon>
        <taxon>Euthyneura</taxon>
        <taxon>Panpulmonata</taxon>
        <taxon>Eupulmonata</taxon>
        <taxon>Stylommatophora</taxon>
        <taxon>Helicina</taxon>
        <taxon>Arionoidea</taxon>
        <taxon>Arionidae</taxon>
        <taxon>Arion</taxon>
    </lineage>
</organism>
<reference evidence="3" key="1">
    <citation type="submission" date="2014-12" db="EMBL/GenBank/DDBJ databases">
        <title>Insight into the proteome of Arion vulgaris.</title>
        <authorList>
            <person name="Aradska J."/>
            <person name="Bulat T."/>
            <person name="Smidak R."/>
            <person name="Sarate P."/>
            <person name="Gangsoo J."/>
            <person name="Sialana F."/>
            <person name="Bilban M."/>
            <person name="Lubec G."/>
        </authorList>
    </citation>
    <scope>NUCLEOTIDE SEQUENCE</scope>
    <source>
        <tissue evidence="3">Skin</tissue>
    </source>
</reference>
<dbReference type="SUPFAM" id="SSF50800">
    <property type="entry name" value="PK beta-barrel domain-like"/>
    <property type="match status" value="1"/>
</dbReference>
<keyword evidence="1" id="KW-0472">Membrane</keyword>
<evidence type="ECO:0000256" key="1">
    <source>
        <dbReference type="SAM" id="Phobius"/>
    </source>
</evidence>
<feature type="domain" description="MOSC" evidence="2">
    <location>
        <begin position="165"/>
        <end position="322"/>
    </location>
</feature>
<evidence type="ECO:0000259" key="2">
    <source>
        <dbReference type="PROSITE" id="PS51340"/>
    </source>
</evidence>
<feature type="transmembrane region" description="Helical" evidence="1">
    <location>
        <begin position="12"/>
        <end position="30"/>
    </location>
</feature>
<accession>A0A0B6ZH82</accession>